<dbReference type="InterPro" id="IPR050307">
    <property type="entry name" value="Sterol_Desaturase_Related"/>
</dbReference>
<dbReference type="AlphaFoldDB" id="A0A137P0S6"/>
<dbReference type="OMA" id="EIMFYYA"/>
<name>A0A137P0S6_CONC2</name>
<dbReference type="EMBL" id="KQ964568">
    <property type="protein sequence ID" value="KXN68612.1"/>
    <property type="molecule type" value="Genomic_DNA"/>
</dbReference>
<dbReference type="GO" id="GO:0006696">
    <property type="term" value="P:ergosterol biosynthetic process"/>
    <property type="evidence" value="ECO:0007669"/>
    <property type="project" value="EnsemblFungi"/>
</dbReference>
<evidence type="ECO:0000313" key="7">
    <source>
        <dbReference type="Proteomes" id="UP000070444"/>
    </source>
</evidence>
<dbReference type="OrthoDB" id="1658724at2759"/>
<evidence type="ECO:0000256" key="2">
    <source>
        <dbReference type="ARBA" id="ARBA00022692"/>
    </source>
</evidence>
<dbReference type="PANTHER" id="PTHR11863">
    <property type="entry name" value="STEROL DESATURASE"/>
    <property type="match status" value="1"/>
</dbReference>
<evidence type="ECO:0000256" key="4">
    <source>
        <dbReference type="ARBA" id="ARBA00023136"/>
    </source>
</evidence>
<dbReference type="Proteomes" id="UP000070444">
    <property type="component" value="Unassembled WGS sequence"/>
</dbReference>
<protein>
    <submittedName>
        <fullName evidence="6">C-4 methyl sterol oxidase</fullName>
    </submittedName>
</protein>
<dbReference type="STRING" id="796925.A0A137P0S6"/>
<gene>
    <name evidence="6" type="ORF">CONCODRAFT_79688</name>
</gene>
<keyword evidence="7" id="KW-1185">Reference proteome</keyword>
<keyword evidence="2" id="KW-0812">Transmembrane</keyword>
<proteinExistence type="predicted"/>
<organism evidence="6 7">
    <name type="scientific">Conidiobolus coronatus (strain ATCC 28846 / CBS 209.66 / NRRL 28638)</name>
    <name type="common">Delacroixia coronata</name>
    <dbReference type="NCBI Taxonomy" id="796925"/>
    <lineage>
        <taxon>Eukaryota</taxon>
        <taxon>Fungi</taxon>
        <taxon>Fungi incertae sedis</taxon>
        <taxon>Zoopagomycota</taxon>
        <taxon>Entomophthoromycotina</taxon>
        <taxon>Entomophthoromycetes</taxon>
        <taxon>Entomophthorales</taxon>
        <taxon>Ancylistaceae</taxon>
        <taxon>Conidiobolus</taxon>
    </lineage>
</organism>
<dbReference type="GO" id="GO:0005789">
    <property type="term" value="C:endoplasmic reticulum membrane"/>
    <property type="evidence" value="ECO:0007669"/>
    <property type="project" value="EnsemblFungi"/>
</dbReference>
<keyword evidence="4" id="KW-0472">Membrane</keyword>
<dbReference type="GO" id="GO:0005886">
    <property type="term" value="C:plasma membrane"/>
    <property type="evidence" value="ECO:0007669"/>
    <property type="project" value="EnsemblFungi"/>
</dbReference>
<evidence type="ECO:0000256" key="1">
    <source>
        <dbReference type="ARBA" id="ARBA00004370"/>
    </source>
</evidence>
<comment type="subcellular location">
    <subcellularLocation>
        <location evidence="1">Membrane</location>
    </subcellularLocation>
</comment>
<sequence>MEALNSTLTTISDNLLQVENLTWVERQWANIFQGRNEFISLTVFAFIYREVIYFGKYVPWWICGKIKAFDKYKLQPDKEISEEQHQKCLNAVLKHHFLIEAPLQFGFHPVATFFGMKISEVPLPSWTTMFFQTFLCLVFEDFFHYVFHRILHYGPLYKNIHKMHHEYSAPYGLAAEYAHPIEIIILGMGTLLGPILIATSGFDLHVFTVIFFITCRTFQAVDAHSGYDFPWSLHNWVPFWAGAEHHDYHHQAFIGCYASSFRWWDTIFGTDDKYHAFREQQKVKAETKAKADMAKSQ</sequence>
<dbReference type="Pfam" id="PF04116">
    <property type="entry name" value="FA_hydroxylase"/>
    <property type="match status" value="1"/>
</dbReference>
<feature type="domain" description="Fatty acid hydroxylase" evidence="5">
    <location>
        <begin position="134"/>
        <end position="270"/>
    </location>
</feature>
<evidence type="ECO:0000313" key="6">
    <source>
        <dbReference type="EMBL" id="KXN68612.1"/>
    </source>
</evidence>
<evidence type="ECO:0000259" key="5">
    <source>
        <dbReference type="Pfam" id="PF04116"/>
    </source>
</evidence>
<dbReference type="GO" id="GO:0000254">
    <property type="term" value="F:C-4 methylsterol oxidase activity"/>
    <property type="evidence" value="ECO:0007669"/>
    <property type="project" value="EnsemblFungi"/>
</dbReference>
<reference evidence="6 7" key="1">
    <citation type="journal article" date="2015" name="Genome Biol. Evol.">
        <title>Phylogenomic analyses indicate that early fungi evolved digesting cell walls of algal ancestors of land plants.</title>
        <authorList>
            <person name="Chang Y."/>
            <person name="Wang S."/>
            <person name="Sekimoto S."/>
            <person name="Aerts A.L."/>
            <person name="Choi C."/>
            <person name="Clum A."/>
            <person name="LaButti K.M."/>
            <person name="Lindquist E.A."/>
            <person name="Yee Ngan C."/>
            <person name="Ohm R.A."/>
            <person name="Salamov A.A."/>
            <person name="Grigoriev I.V."/>
            <person name="Spatafora J.W."/>
            <person name="Berbee M.L."/>
        </authorList>
    </citation>
    <scope>NUCLEOTIDE SEQUENCE [LARGE SCALE GENOMIC DNA]</scope>
    <source>
        <strain evidence="6 7">NRRL 28638</strain>
    </source>
</reference>
<evidence type="ECO:0000256" key="3">
    <source>
        <dbReference type="ARBA" id="ARBA00022989"/>
    </source>
</evidence>
<dbReference type="InterPro" id="IPR006694">
    <property type="entry name" value="Fatty_acid_hydroxylase"/>
</dbReference>
<accession>A0A137P0S6</accession>
<dbReference type="GO" id="GO:0005506">
    <property type="term" value="F:iron ion binding"/>
    <property type="evidence" value="ECO:0007669"/>
    <property type="project" value="InterPro"/>
</dbReference>
<keyword evidence="3" id="KW-1133">Transmembrane helix</keyword>